<organism evidence="1 2">
    <name type="scientific">Crenobacter intestini</name>
    <dbReference type="NCBI Taxonomy" id="2563443"/>
    <lineage>
        <taxon>Bacteria</taxon>
        <taxon>Pseudomonadati</taxon>
        <taxon>Pseudomonadota</taxon>
        <taxon>Betaproteobacteria</taxon>
        <taxon>Neisseriales</taxon>
        <taxon>Neisseriaceae</taxon>
        <taxon>Crenobacter</taxon>
    </lineage>
</organism>
<gene>
    <name evidence="1" type="ORF">E5K04_04090</name>
</gene>
<protein>
    <submittedName>
        <fullName evidence="1">Uncharacterized protein</fullName>
    </submittedName>
</protein>
<accession>A0A4T0V103</accession>
<sequence length="131" mass="14603">MKKENAPSKKNEQSAEVKVNYNIADEQLHLPGFECPFAEPALWPNPQTLAWMVLQRLLAGEELRQDDFEPSWRLAAIVFDLIEAGWAMSKRRVNSPGRVRPIAAYRLDFQAAPVQAAISLRGGMPDAKGSA</sequence>
<reference evidence="1 2" key="1">
    <citation type="submission" date="2019-04" db="EMBL/GenBank/DDBJ databases">
        <title>Crenobacter sp. nov.</title>
        <authorList>
            <person name="Shi S."/>
        </authorList>
    </citation>
    <scope>NUCLEOTIDE SEQUENCE [LARGE SCALE GENOMIC DNA]</scope>
    <source>
        <strain evidence="1 2">GY 70310</strain>
    </source>
</reference>
<dbReference type="Proteomes" id="UP000308891">
    <property type="component" value="Unassembled WGS sequence"/>
</dbReference>
<keyword evidence="2" id="KW-1185">Reference proteome</keyword>
<dbReference type="EMBL" id="STGJ01000003">
    <property type="protein sequence ID" value="TIC85188.1"/>
    <property type="molecule type" value="Genomic_DNA"/>
</dbReference>
<proteinExistence type="predicted"/>
<evidence type="ECO:0000313" key="1">
    <source>
        <dbReference type="EMBL" id="TIC85188.1"/>
    </source>
</evidence>
<dbReference type="RefSeq" id="WP_136551636.1">
    <property type="nucleotide sequence ID" value="NZ_STGJ01000003.1"/>
</dbReference>
<comment type="caution">
    <text evidence="1">The sequence shown here is derived from an EMBL/GenBank/DDBJ whole genome shotgun (WGS) entry which is preliminary data.</text>
</comment>
<evidence type="ECO:0000313" key="2">
    <source>
        <dbReference type="Proteomes" id="UP000308891"/>
    </source>
</evidence>
<name>A0A4T0V103_9NEIS</name>
<dbReference type="OrthoDB" id="9181923at2"/>
<dbReference type="AlphaFoldDB" id="A0A4T0V103"/>